<evidence type="ECO:0000313" key="3">
    <source>
        <dbReference type="Proteomes" id="UP000237271"/>
    </source>
</evidence>
<sequence>MKSMRTSFQLFSNDVQQHMNLISAQLEEISRRRISSSVIPHVADKYDPDHPDADWGGYVRRSYKKRFYTDQSGKLFEPQYNPSGEQVPGISFQSSVYQVGPGNNVSCNDWKTSYESQTLMEATPKDNFVLGTRQNSQHKRHVTPMVVVCLGHGRESHQSSARTQSPSSTWEGGQGPPSLSGSGSNGSLSGRRIDSRRSLLAGIGKLVTADDLNGICPPPERHLSESYINPASKTLLAEN</sequence>
<proteinExistence type="predicted"/>
<keyword evidence="3" id="KW-1185">Reference proteome</keyword>
<feature type="compositionally biased region" description="Polar residues" evidence="1">
    <location>
        <begin position="158"/>
        <end position="171"/>
    </location>
</feature>
<evidence type="ECO:0000256" key="1">
    <source>
        <dbReference type="SAM" id="MobiDB-lite"/>
    </source>
</evidence>
<dbReference type="EMBL" id="NCKW01008612">
    <property type="protein sequence ID" value="POM67846.1"/>
    <property type="molecule type" value="Genomic_DNA"/>
</dbReference>
<accession>A0A2P4XQK9</accession>
<dbReference type="Proteomes" id="UP000237271">
    <property type="component" value="Unassembled WGS sequence"/>
</dbReference>
<organism evidence="2 3">
    <name type="scientific">Phytophthora palmivora</name>
    <dbReference type="NCBI Taxonomy" id="4796"/>
    <lineage>
        <taxon>Eukaryota</taxon>
        <taxon>Sar</taxon>
        <taxon>Stramenopiles</taxon>
        <taxon>Oomycota</taxon>
        <taxon>Peronosporomycetes</taxon>
        <taxon>Peronosporales</taxon>
        <taxon>Peronosporaceae</taxon>
        <taxon>Phytophthora</taxon>
    </lineage>
</organism>
<protein>
    <submittedName>
        <fullName evidence="2">Uncharacterized protein</fullName>
    </submittedName>
</protein>
<reference evidence="2 3" key="1">
    <citation type="journal article" date="2017" name="Genome Biol. Evol.">
        <title>Phytophthora megakarya and P. palmivora, closely related causal agents of cacao black pod rot, underwent increases in genome sizes and gene numbers by different mechanisms.</title>
        <authorList>
            <person name="Ali S.S."/>
            <person name="Shao J."/>
            <person name="Lary D.J."/>
            <person name="Kronmiller B."/>
            <person name="Shen D."/>
            <person name="Strem M.D."/>
            <person name="Amoako-Attah I."/>
            <person name="Akrofi A.Y."/>
            <person name="Begoude B.A."/>
            <person name="Ten Hoopen G.M."/>
            <person name="Coulibaly K."/>
            <person name="Kebe B.I."/>
            <person name="Melnick R.L."/>
            <person name="Guiltinan M.J."/>
            <person name="Tyler B.M."/>
            <person name="Meinhardt L.W."/>
            <person name="Bailey B.A."/>
        </authorList>
    </citation>
    <scope>NUCLEOTIDE SEQUENCE [LARGE SCALE GENOMIC DNA]</scope>
    <source>
        <strain evidence="3">sbr112.9</strain>
    </source>
</reference>
<gene>
    <name evidence="2" type="ORF">PHPALM_16075</name>
</gene>
<dbReference type="OrthoDB" id="64071at2759"/>
<evidence type="ECO:0000313" key="2">
    <source>
        <dbReference type="EMBL" id="POM67846.1"/>
    </source>
</evidence>
<feature type="compositionally biased region" description="Low complexity" evidence="1">
    <location>
        <begin position="176"/>
        <end position="190"/>
    </location>
</feature>
<comment type="caution">
    <text evidence="2">The sequence shown here is derived from an EMBL/GenBank/DDBJ whole genome shotgun (WGS) entry which is preliminary data.</text>
</comment>
<name>A0A2P4XQK9_9STRA</name>
<feature type="region of interest" description="Disordered" evidence="1">
    <location>
        <begin position="153"/>
        <end position="191"/>
    </location>
</feature>
<dbReference type="AlphaFoldDB" id="A0A2P4XQK9"/>